<keyword evidence="1" id="KW-0560">Oxidoreductase</keyword>
<gene>
    <name evidence="1" type="ORF">I8J30_18465</name>
</gene>
<dbReference type="Pfam" id="PF05721">
    <property type="entry name" value="PhyH"/>
    <property type="match status" value="1"/>
</dbReference>
<dbReference type="GO" id="GO:0051213">
    <property type="term" value="F:dioxygenase activity"/>
    <property type="evidence" value="ECO:0007669"/>
    <property type="project" value="UniProtKB-KW"/>
</dbReference>
<evidence type="ECO:0000313" key="2">
    <source>
        <dbReference type="Proteomes" id="UP000673394"/>
    </source>
</evidence>
<keyword evidence="1" id="KW-0223">Dioxygenase</keyword>
<dbReference type="SUPFAM" id="SSF51197">
    <property type="entry name" value="Clavaminate synthase-like"/>
    <property type="match status" value="1"/>
</dbReference>
<dbReference type="Gene3D" id="2.60.120.620">
    <property type="entry name" value="q2cbj1_9rhob like domain"/>
    <property type="match status" value="1"/>
</dbReference>
<name>A0ABS5CFU8_9BACL</name>
<proteinExistence type="predicted"/>
<dbReference type="EMBL" id="JAGKSP010000007">
    <property type="protein sequence ID" value="MBP3964706.1"/>
    <property type="molecule type" value="Genomic_DNA"/>
</dbReference>
<comment type="caution">
    <text evidence="1">The sequence shown here is derived from an EMBL/GenBank/DDBJ whole genome shotgun (WGS) entry which is preliminary data.</text>
</comment>
<reference evidence="1 2" key="1">
    <citation type="submission" date="2021-04" db="EMBL/GenBank/DDBJ databases">
        <title>Paenibacillus sp. DLE-14 whole genome sequence.</title>
        <authorList>
            <person name="Ham Y.J."/>
        </authorList>
    </citation>
    <scope>NUCLEOTIDE SEQUENCE [LARGE SCALE GENOMIC DNA]</scope>
    <source>
        <strain evidence="1 2">DLE-14</strain>
    </source>
</reference>
<organism evidence="1 2">
    <name type="scientific">Paenibacillus lignilyticus</name>
    <dbReference type="NCBI Taxonomy" id="1172615"/>
    <lineage>
        <taxon>Bacteria</taxon>
        <taxon>Bacillati</taxon>
        <taxon>Bacillota</taxon>
        <taxon>Bacilli</taxon>
        <taxon>Bacillales</taxon>
        <taxon>Paenibacillaceae</taxon>
        <taxon>Paenibacillus</taxon>
    </lineage>
</organism>
<dbReference type="PANTHER" id="PTHR20883:SF48">
    <property type="entry name" value="ECTOINE DIOXYGENASE"/>
    <property type="match status" value="1"/>
</dbReference>
<dbReference type="PANTHER" id="PTHR20883">
    <property type="entry name" value="PHYTANOYL-COA DIOXYGENASE DOMAIN CONTAINING 1"/>
    <property type="match status" value="1"/>
</dbReference>
<dbReference type="InterPro" id="IPR008775">
    <property type="entry name" value="Phytyl_CoA_dOase-like"/>
</dbReference>
<dbReference type="Proteomes" id="UP000673394">
    <property type="component" value="Unassembled WGS sequence"/>
</dbReference>
<evidence type="ECO:0000313" key="1">
    <source>
        <dbReference type="EMBL" id="MBP3964706.1"/>
    </source>
</evidence>
<keyword evidence="2" id="KW-1185">Reference proteome</keyword>
<accession>A0ABS5CFU8</accession>
<protein>
    <submittedName>
        <fullName evidence="1">Phytanoyl-CoA dioxygenase family protein</fullName>
    </submittedName>
</protein>
<sequence>MMKLTDEQLAFFDTFGFIKFAGLLKADHEWITEEFEAVFPMLEEKHDGSKRTMIVPFVDQRERLCSLVDDPRIAGIAKSLLGEDFNYMGSDGNYYTGDTPWHRDGENRARRHIKMALYLDELDGSNGALRVMPGTHRLDDQYGQDAAKVCRSIGQLGIHGADLPAQVLDVAPGDVLVFDHNLFHASFGGSSQRRMFTLNLCQRFKDDEIDELRSYILMHAHFRGEHYYGKAMLNSATEERRTHLEQVDSVCGDFAKRTEHLPRLPMRIGRP</sequence>
<dbReference type="RefSeq" id="WP_210660538.1">
    <property type="nucleotide sequence ID" value="NZ_JAGKSP010000007.1"/>
</dbReference>